<evidence type="ECO:0000313" key="3">
    <source>
        <dbReference type="Proteomes" id="UP000252586"/>
    </source>
</evidence>
<sequence length="176" mass="19500">MTTGRTIALWALVIFVGIQFGAGWYEKLAIVPLWTDVPTDQTLTAMEESGMKRAGRAFWPFVSPVVALLAVVNLLLARRAPAPMRRWWLLGAAVMTAYAVVSYAYFVPQMLMFQSGGADWSAERVDTFVTWWTGLNYARMALGGAGWLCLLRALSLSGAHGAPVRSRNVPRYTLDR</sequence>
<dbReference type="OrthoDB" id="4548009at2"/>
<feature type="transmembrane region" description="Helical" evidence="1">
    <location>
        <begin position="128"/>
        <end position="150"/>
    </location>
</feature>
<dbReference type="EMBL" id="QNRE01000004">
    <property type="protein sequence ID" value="RBO91723.1"/>
    <property type="molecule type" value="Genomic_DNA"/>
</dbReference>
<evidence type="ECO:0000313" key="2">
    <source>
        <dbReference type="EMBL" id="RBO91723.1"/>
    </source>
</evidence>
<dbReference type="Proteomes" id="UP000252586">
    <property type="component" value="Unassembled WGS sequence"/>
</dbReference>
<gene>
    <name evidence="2" type="ORF">DFR74_104430</name>
</gene>
<keyword evidence="1" id="KW-0472">Membrane</keyword>
<feature type="transmembrane region" description="Helical" evidence="1">
    <location>
        <begin position="57"/>
        <end position="76"/>
    </location>
</feature>
<proteinExistence type="predicted"/>
<feature type="transmembrane region" description="Helical" evidence="1">
    <location>
        <begin position="7"/>
        <end position="25"/>
    </location>
</feature>
<keyword evidence="1" id="KW-1133">Transmembrane helix</keyword>
<name>A0A366DNP9_9NOCA</name>
<feature type="transmembrane region" description="Helical" evidence="1">
    <location>
        <begin position="88"/>
        <end position="108"/>
    </location>
</feature>
<accession>A0A366DNP9</accession>
<keyword evidence="3" id="KW-1185">Reference proteome</keyword>
<dbReference type="RefSeq" id="WP_067514581.1">
    <property type="nucleotide sequence ID" value="NZ_CP107943.1"/>
</dbReference>
<keyword evidence="1" id="KW-0812">Transmembrane</keyword>
<comment type="caution">
    <text evidence="2">The sequence shown here is derived from an EMBL/GenBank/DDBJ whole genome shotgun (WGS) entry which is preliminary data.</text>
</comment>
<protein>
    <submittedName>
        <fullName evidence="2">Uncharacterized protein DUF1772</fullName>
    </submittedName>
</protein>
<reference evidence="2 3" key="1">
    <citation type="submission" date="2018-06" db="EMBL/GenBank/DDBJ databases">
        <title>Genomic Encyclopedia of Type Strains, Phase IV (KMG-IV): sequencing the most valuable type-strain genomes for metagenomic binning, comparative biology and taxonomic classification.</title>
        <authorList>
            <person name="Goeker M."/>
        </authorList>
    </citation>
    <scope>NUCLEOTIDE SEQUENCE [LARGE SCALE GENOMIC DNA]</scope>
    <source>
        <strain evidence="2 3">DSM 44599</strain>
    </source>
</reference>
<organism evidence="2 3">
    <name type="scientific">Nocardia puris</name>
    <dbReference type="NCBI Taxonomy" id="208602"/>
    <lineage>
        <taxon>Bacteria</taxon>
        <taxon>Bacillati</taxon>
        <taxon>Actinomycetota</taxon>
        <taxon>Actinomycetes</taxon>
        <taxon>Mycobacteriales</taxon>
        <taxon>Nocardiaceae</taxon>
        <taxon>Nocardia</taxon>
    </lineage>
</organism>
<dbReference type="AlphaFoldDB" id="A0A366DNP9"/>
<evidence type="ECO:0000256" key="1">
    <source>
        <dbReference type="SAM" id="Phobius"/>
    </source>
</evidence>
<dbReference type="STRING" id="1210090.GCA_001613185_06961"/>